<evidence type="ECO:0000259" key="1">
    <source>
        <dbReference type="Pfam" id="PF20736"/>
    </source>
</evidence>
<keyword evidence="2" id="KW-0378">Hydrolase</keyword>
<dbReference type="GO" id="GO:0016787">
    <property type="term" value="F:hydrolase activity"/>
    <property type="evidence" value="ECO:0007669"/>
    <property type="project" value="UniProtKB-KW"/>
</dbReference>
<sequence>MSAAPTSGSASDGTWNPLPDVAATLPLGAIRPRGWLERQLRLQADGITGRLPEVWPDVGPDSGWLGGDGESWERGPYYLDGLVPLAHVLGDEQLIAQARPWIEWMLGSQREDGFFGPTADEDWWPRMVAAKVLIQHAEATGDARVVPFLLRWHRFQLAHLPARPLAQWAKARGAEDVLTIAWTRAHLPAEQAEASDRLEDLARLVLSQTFDWDTHLIERVITGQAQVSAHSAHGVNVAMGLKAGAAAQLVDGDPGHRARTEEALAHLMRWHGQAHGWFSGDEWLGGREATAGIETCLVVEMMHTVEVLATVHGDAVQGDRLESLAFNLLAASCDPRMRAHQYHQQGTQIEVSVAHRDWSFSSDDANMFGLEPHFGCCTANLHQGWPKFAANLWVRDPDGGLRAVAYAPCTIDVDADGTPLHLDVITDYPFRDSVRILVRGGDRSGPAAAEDAEMPLRLRIPTWCDAPRLVVDGEEIPVEPSADGHVELRRAWHGETTIELTLPMRARVERRERQAAAVHVGPLVMVATPGENWVEVPDAPGLGEWEIRPRGNWSWALADVEQAGAWQIGHGEIPAAPFAAGEALTLEARGSRLSQWQADGASATPPPASPVLEHGPVHGLRLVPYGTARLRVMEFPVIGAWLSDGNEDEF</sequence>
<dbReference type="InterPro" id="IPR049046">
    <property type="entry name" value="Beta-AFase-like_GH127_middle"/>
</dbReference>
<dbReference type="Proteomes" id="UP000612352">
    <property type="component" value="Unassembled WGS sequence"/>
</dbReference>
<dbReference type="SUPFAM" id="SSF48208">
    <property type="entry name" value="Six-hairpin glycosidases"/>
    <property type="match status" value="1"/>
</dbReference>
<dbReference type="PANTHER" id="PTHR31151:SF0">
    <property type="entry name" value="PROLINE-TRNA LIGASE (DUF1680)"/>
    <property type="match status" value="1"/>
</dbReference>
<feature type="domain" description="Non-reducing end beta-L-arabinofuranosidase-like GH127 middle" evidence="1">
    <location>
        <begin position="404"/>
        <end position="504"/>
    </location>
</feature>
<dbReference type="EMBL" id="JAEDAJ010000001">
    <property type="protein sequence ID" value="MBK0330557.1"/>
    <property type="molecule type" value="Genomic_DNA"/>
</dbReference>
<protein>
    <submittedName>
        <fullName evidence="2">Glycoside hydrolase family 127 protein</fullName>
    </submittedName>
</protein>
<name>A0ABS1B7D0_9MICO</name>
<accession>A0ABS1B7D0</accession>
<reference evidence="2 3" key="1">
    <citation type="submission" date="2020-12" db="EMBL/GenBank/DDBJ databases">
        <title>Brachybacterium sp. MASK1Z-5, whole genome shotgun sequence.</title>
        <authorList>
            <person name="Tuo L."/>
        </authorList>
    </citation>
    <scope>NUCLEOTIDE SEQUENCE [LARGE SCALE GENOMIC DNA]</scope>
    <source>
        <strain evidence="2 3">MASK1Z-5</strain>
    </source>
</reference>
<dbReference type="PANTHER" id="PTHR31151">
    <property type="entry name" value="PROLINE-TRNA LIGASE (DUF1680)"/>
    <property type="match status" value="1"/>
</dbReference>
<keyword evidence="3" id="KW-1185">Reference proteome</keyword>
<dbReference type="InterPro" id="IPR008928">
    <property type="entry name" value="6-hairpin_glycosidase_sf"/>
</dbReference>
<gene>
    <name evidence="2" type="ORF">I8D64_03990</name>
</gene>
<dbReference type="Pfam" id="PF20736">
    <property type="entry name" value="Glyco_hydro127M"/>
    <property type="match status" value="1"/>
</dbReference>
<comment type="caution">
    <text evidence="2">The sequence shown here is derived from an EMBL/GenBank/DDBJ whole genome shotgun (WGS) entry which is preliminary data.</text>
</comment>
<evidence type="ECO:0000313" key="3">
    <source>
        <dbReference type="Proteomes" id="UP000612352"/>
    </source>
</evidence>
<dbReference type="RefSeq" id="WP_200501158.1">
    <property type="nucleotide sequence ID" value="NZ_JAEDAJ010000001.1"/>
</dbReference>
<proteinExistence type="predicted"/>
<organism evidence="2 3">
    <name type="scientific">Brachybacterium halotolerans</name>
    <dbReference type="NCBI Taxonomy" id="2795215"/>
    <lineage>
        <taxon>Bacteria</taxon>
        <taxon>Bacillati</taxon>
        <taxon>Actinomycetota</taxon>
        <taxon>Actinomycetes</taxon>
        <taxon>Micrococcales</taxon>
        <taxon>Dermabacteraceae</taxon>
        <taxon>Brachybacterium</taxon>
    </lineage>
</organism>
<evidence type="ECO:0000313" key="2">
    <source>
        <dbReference type="EMBL" id="MBK0330557.1"/>
    </source>
</evidence>